<keyword evidence="1" id="KW-1133">Transmembrane helix</keyword>
<proteinExistence type="predicted"/>
<gene>
    <name evidence="2" type="ORF">H0I76_00020</name>
</gene>
<keyword evidence="1" id="KW-0472">Membrane</keyword>
<keyword evidence="1" id="KW-0812">Transmembrane</keyword>
<organism evidence="2 3">
    <name type="scientific">Thermohalobaculum xanthum</name>
    <dbReference type="NCBI Taxonomy" id="2753746"/>
    <lineage>
        <taxon>Bacteria</taxon>
        <taxon>Pseudomonadati</taxon>
        <taxon>Pseudomonadota</taxon>
        <taxon>Alphaproteobacteria</taxon>
        <taxon>Rhodobacterales</taxon>
        <taxon>Paracoccaceae</taxon>
        <taxon>Thermohalobaculum</taxon>
    </lineage>
</organism>
<feature type="transmembrane region" description="Helical" evidence="1">
    <location>
        <begin position="6"/>
        <end position="25"/>
    </location>
</feature>
<protein>
    <submittedName>
        <fullName evidence="2">DUF1467 family protein</fullName>
    </submittedName>
</protein>
<dbReference type="RefSeq" id="WP_200605477.1">
    <property type="nucleotide sequence ID" value="NZ_JAEHHL010000001.1"/>
</dbReference>
<comment type="caution">
    <text evidence="2">The sequence shown here is derived from an EMBL/GenBank/DDBJ whole genome shotgun (WGS) entry which is preliminary data.</text>
</comment>
<evidence type="ECO:0000256" key="1">
    <source>
        <dbReference type="SAM" id="Phobius"/>
    </source>
</evidence>
<dbReference type="Pfam" id="PF07330">
    <property type="entry name" value="DUF1467"/>
    <property type="match status" value="1"/>
</dbReference>
<sequence>MSFTSGLVFYAIIWALVFYMVNPLWQVSQREAGKVVPGTPESAPVDAKLRKKAIITTVVAAILFGLLYWVIEYDVITLDDLTWMEPPGRY</sequence>
<reference evidence="2" key="1">
    <citation type="submission" date="2020-12" db="EMBL/GenBank/DDBJ databases">
        <title>Bacterial taxonomy.</title>
        <authorList>
            <person name="Pan X."/>
        </authorList>
    </citation>
    <scope>NUCLEOTIDE SEQUENCE</scope>
    <source>
        <strain evidence="2">M0105</strain>
    </source>
</reference>
<evidence type="ECO:0000313" key="3">
    <source>
        <dbReference type="Proteomes" id="UP000655420"/>
    </source>
</evidence>
<dbReference type="InterPro" id="IPR009935">
    <property type="entry name" value="DUF1467"/>
</dbReference>
<name>A0A8J7M3S1_9RHOB</name>
<dbReference type="AlphaFoldDB" id="A0A8J7M3S1"/>
<evidence type="ECO:0000313" key="2">
    <source>
        <dbReference type="EMBL" id="MBK0397560.1"/>
    </source>
</evidence>
<keyword evidence="3" id="KW-1185">Reference proteome</keyword>
<dbReference type="EMBL" id="JAEHHL010000001">
    <property type="protein sequence ID" value="MBK0397560.1"/>
    <property type="molecule type" value="Genomic_DNA"/>
</dbReference>
<accession>A0A8J7M3S1</accession>
<dbReference type="Proteomes" id="UP000655420">
    <property type="component" value="Unassembled WGS sequence"/>
</dbReference>
<feature type="transmembrane region" description="Helical" evidence="1">
    <location>
        <begin position="53"/>
        <end position="71"/>
    </location>
</feature>